<name>A0A650CRC7_9CREN</name>
<dbReference type="InterPro" id="IPR036259">
    <property type="entry name" value="MFS_trans_sf"/>
</dbReference>
<dbReference type="GO" id="GO:0022857">
    <property type="term" value="F:transmembrane transporter activity"/>
    <property type="evidence" value="ECO:0007669"/>
    <property type="project" value="InterPro"/>
</dbReference>
<dbReference type="CDD" id="cd06174">
    <property type="entry name" value="MFS"/>
    <property type="match status" value="1"/>
</dbReference>
<feature type="transmembrane region" description="Helical" evidence="1">
    <location>
        <begin position="133"/>
        <end position="152"/>
    </location>
</feature>
<dbReference type="PANTHER" id="PTHR23531">
    <property type="entry name" value="QUINOLENE RESISTANCE PROTEIN NORA"/>
    <property type="match status" value="1"/>
</dbReference>
<evidence type="ECO:0000259" key="2">
    <source>
        <dbReference type="PROSITE" id="PS50850"/>
    </source>
</evidence>
<dbReference type="PROSITE" id="PS50850">
    <property type="entry name" value="MFS"/>
    <property type="match status" value="1"/>
</dbReference>
<keyword evidence="1" id="KW-1133">Transmembrane helix</keyword>
<dbReference type="RefSeq" id="WP_156007845.1">
    <property type="nucleotide sequence ID" value="NZ_CP045483.1"/>
</dbReference>
<reference evidence="3 4" key="1">
    <citation type="submission" date="2019-10" db="EMBL/GenBank/DDBJ databases">
        <title>Genome Sequences from Six Type Strain Members of the Archaeal Family Sulfolobaceae: Acidianus ambivalens, Acidianus infernus, Metallosphaera prunae, Stygiolobus azoricus, Sulfolobus metallicus, and Sulfurisphaera ohwakuensis.</title>
        <authorList>
            <person name="Counts J.A."/>
            <person name="Kelly R.M."/>
        </authorList>
    </citation>
    <scope>NUCLEOTIDE SEQUENCE [LARGE SCALE GENOMIC DNA]</scope>
    <source>
        <strain evidence="3 4">FC6</strain>
    </source>
</reference>
<evidence type="ECO:0000313" key="3">
    <source>
        <dbReference type="EMBL" id="QGR20394.1"/>
    </source>
</evidence>
<keyword evidence="4" id="KW-1185">Reference proteome</keyword>
<keyword evidence="1" id="KW-0812">Transmembrane</keyword>
<feature type="transmembrane region" description="Helical" evidence="1">
    <location>
        <begin position="76"/>
        <end position="93"/>
    </location>
</feature>
<dbReference type="PANTHER" id="PTHR23531:SF1">
    <property type="entry name" value="QUINOLENE RESISTANCE PROTEIN NORA"/>
    <property type="match status" value="1"/>
</dbReference>
<dbReference type="InterPro" id="IPR020846">
    <property type="entry name" value="MFS_dom"/>
</dbReference>
<organism evidence="3 4">
    <name type="scientific">Stygiolobus azoricus</name>
    <dbReference type="NCBI Taxonomy" id="41675"/>
    <lineage>
        <taxon>Archaea</taxon>
        <taxon>Thermoproteota</taxon>
        <taxon>Thermoprotei</taxon>
        <taxon>Sulfolobales</taxon>
        <taxon>Sulfolobaceae</taxon>
        <taxon>Stygiolobus</taxon>
    </lineage>
</organism>
<evidence type="ECO:0000256" key="1">
    <source>
        <dbReference type="SAM" id="Phobius"/>
    </source>
</evidence>
<dbReference type="InterPro" id="IPR011701">
    <property type="entry name" value="MFS"/>
</dbReference>
<evidence type="ECO:0000313" key="4">
    <source>
        <dbReference type="Proteomes" id="UP000423396"/>
    </source>
</evidence>
<dbReference type="InterPro" id="IPR052714">
    <property type="entry name" value="MFS_Exporter"/>
</dbReference>
<feature type="transmembrane region" description="Helical" evidence="1">
    <location>
        <begin position="233"/>
        <end position="256"/>
    </location>
</feature>
<feature type="transmembrane region" description="Helical" evidence="1">
    <location>
        <begin position="325"/>
        <end position="347"/>
    </location>
</feature>
<dbReference type="KEGG" id="sazo:D1868_10630"/>
<dbReference type="EMBL" id="CP045483">
    <property type="protein sequence ID" value="QGR20394.1"/>
    <property type="molecule type" value="Genomic_DNA"/>
</dbReference>
<dbReference type="Pfam" id="PF07690">
    <property type="entry name" value="MFS_1"/>
    <property type="match status" value="1"/>
</dbReference>
<dbReference type="AlphaFoldDB" id="A0A650CRC7"/>
<feature type="transmembrane region" description="Helical" evidence="1">
    <location>
        <begin position="205"/>
        <end position="227"/>
    </location>
</feature>
<proteinExistence type="predicted"/>
<feature type="domain" description="Major facilitator superfamily (MFS) profile" evidence="2">
    <location>
        <begin position="9"/>
        <end position="376"/>
    </location>
</feature>
<dbReference type="Proteomes" id="UP000423396">
    <property type="component" value="Chromosome"/>
</dbReference>
<feature type="transmembrane region" description="Helical" evidence="1">
    <location>
        <begin position="46"/>
        <end position="64"/>
    </location>
</feature>
<feature type="transmembrane region" description="Helical" evidence="1">
    <location>
        <begin position="292"/>
        <end position="313"/>
    </location>
</feature>
<protein>
    <submittedName>
        <fullName evidence="3">MFS transporter</fullName>
    </submittedName>
</protein>
<feature type="transmembrane region" description="Helical" evidence="1">
    <location>
        <begin position="353"/>
        <end position="371"/>
    </location>
</feature>
<feature type="transmembrane region" description="Helical" evidence="1">
    <location>
        <begin position="99"/>
        <end position="121"/>
    </location>
</feature>
<dbReference type="OrthoDB" id="371889at2157"/>
<dbReference type="SUPFAM" id="SSF103473">
    <property type="entry name" value="MFS general substrate transporter"/>
    <property type="match status" value="1"/>
</dbReference>
<sequence>MDKKAYLQMLLVIVSMTFAIRASNNMISTTIPLLVKYDFHFTQTEVGIISAVLSLGTFITSGLVNSRLKTSARRKFFITSSVLYALVLPLFYFSTPITIWVISALAGLSLGAIMPNIITYAGLLEDRKARERLLSIYTLALSISLVAGPALESEILTKFTLRDVFVFFEPMAIAAAILSLFIKFPQEEKKNVKLNVLSNPGFKTAVINILTYNIPFSAILAFGGIYAVTYLHVTYSTVTALFSLFFTTSLLARIYLSVRPPQSVAHHAYAAISMTVIGLIMILTSINLFEFALALLILGFPHGLTYPLSVISISRTFKPEERNAANSSFFAVMMIIGIIVPSVAGYIAELVGIKYMFGLLIPVILVLSALLRRYVKYVDEVVKTEVKAVPKS</sequence>
<feature type="transmembrane region" description="Helical" evidence="1">
    <location>
        <begin position="164"/>
        <end position="184"/>
    </location>
</feature>
<feature type="transmembrane region" description="Helical" evidence="1">
    <location>
        <begin position="268"/>
        <end position="286"/>
    </location>
</feature>
<dbReference type="GeneID" id="42799531"/>
<keyword evidence="1" id="KW-0472">Membrane</keyword>
<dbReference type="Gene3D" id="1.20.1250.20">
    <property type="entry name" value="MFS general substrate transporter like domains"/>
    <property type="match status" value="2"/>
</dbReference>
<gene>
    <name evidence="3" type="ORF">D1868_10630</name>
</gene>
<accession>A0A650CRC7</accession>